<dbReference type="AlphaFoldDB" id="A0A0D6PBJ6"/>
<dbReference type="EMBL" id="BANC01000001">
    <property type="protein sequence ID" value="GAN78588.1"/>
    <property type="molecule type" value="Genomic_DNA"/>
</dbReference>
<protein>
    <submittedName>
        <fullName evidence="1">Uncharacterized protein</fullName>
    </submittedName>
</protein>
<dbReference type="STRING" id="1120923.SAMN02746095_03337"/>
<accession>A0A0D6PBJ6</accession>
<proteinExistence type="predicted"/>
<organism evidence="1 2">
    <name type="scientific">Acidocella aminolytica 101 = DSM 11237</name>
    <dbReference type="NCBI Taxonomy" id="1120923"/>
    <lineage>
        <taxon>Bacteria</taxon>
        <taxon>Pseudomonadati</taxon>
        <taxon>Pseudomonadota</taxon>
        <taxon>Alphaproteobacteria</taxon>
        <taxon>Acetobacterales</taxon>
        <taxon>Acidocellaceae</taxon>
        <taxon>Acidocella</taxon>
    </lineage>
</organism>
<comment type="caution">
    <text evidence="1">The sequence shown here is derived from an EMBL/GenBank/DDBJ whole genome shotgun (WGS) entry which is preliminary data.</text>
</comment>
<sequence length="167" mass="18672">MSNGTLSVDIAVRVNVLFGPIAISHYRLDGIEKWRDGQVFHVATTTNNDGEADDMRADRHPQGLIVQGSKVQTYVAPANALPATHWNQVELNGPWINLQNGRLLHPSVKRLGADKVRVANGDILLARHYRVSGDFALQLWYGYHRQWLSLAFTGKDGSNITYLRRDG</sequence>
<evidence type="ECO:0000313" key="1">
    <source>
        <dbReference type="EMBL" id="GAN78588.1"/>
    </source>
</evidence>
<keyword evidence="2" id="KW-1185">Reference proteome</keyword>
<gene>
    <name evidence="1" type="ORF">Aam_001_020</name>
</gene>
<dbReference type="InterPro" id="IPR045767">
    <property type="entry name" value="DUF6134"/>
</dbReference>
<dbReference type="Proteomes" id="UP000032668">
    <property type="component" value="Unassembled WGS sequence"/>
</dbReference>
<reference evidence="1 2" key="1">
    <citation type="submission" date="2012-11" db="EMBL/GenBank/DDBJ databases">
        <title>Whole genome sequence of Acidocella aminolytica 101 = DSM 11237.</title>
        <authorList>
            <person name="Azuma Y."/>
            <person name="Higashiura N."/>
            <person name="Hirakawa H."/>
            <person name="Matsushita K."/>
        </authorList>
    </citation>
    <scope>NUCLEOTIDE SEQUENCE [LARGE SCALE GENOMIC DNA]</scope>
    <source>
        <strain evidence="2">101 / DSM 11237</strain>
    </source>
</reference>
<name>A0A0D6PBJ6_9PROT</name>
<evidence type="ECO:0000313" key="2">
    <source>
        <dbReference type="Proteomes" id="UP000032668"/>
    </source>
</evidence>
<dbReference type="Pfam" id="PF19630">
    <property type="entry name" value="DUF6134"/>
    <property type="match status" value="1"/>
</dbReference>